<keyword evidence="1" id="KW-0472">Membrane</keyword>
<feature type="non-terminal residue" evidence="2">
    <location>
        <position position="46"/>
    </location>
</feature>
<sequence>MRFLELCKRNLKETYRDPLSLGFLLGFPLVFMLLFGLAFSGETTPT</sequence>
<evidence type="ECO:0000313" key="2">
    <source>
        <dbReference type="EMBL" id="GAJ08734.1"/>
    </source>
</evidence>
<comment type="caution">
    <text evidence="2">The sequence shown here is derived from an EMBL/GenBank/DDBJ whole genome shotgun (WGS) entry which is preliminary data.</text>
</comment>
<organism evidence="2">
    <name type="scientific">marine sediment metagenome</name>
    <dbReference type="NCBI Taxonomy" id="412755"/>
    <lineage>
        <taxon>unclassified sequences</taxon>
        <taxon>metagenomes</taxon>
        <taxon>ecological metagenomes</taxon>
    </lineage>
</organism>
<evidence type="ECO:0000256" key="1">
    <source>
        <dbReference type="SAM" id="Phobius"/>
    </source>
</evidence>
<dbReference type="AlphaFoldDB" id="X1TTZ9"/>
<dbReference type="EMBL" id="BARW01026736">
    <property type="protein sequence ID" value="GAJ08734.1"/>
    <property type="molecule type" value="Genomic_DNA"/>
</dbReference>
<accession>X1TTZ9</accession>
<protein>
    <recommendedName>
        <fullName evidence="3">ABC-2 type transporter domain-containing protein</fullName>
    </recommendedName>
</protein>
<gene>
    <name evidence="2" type="ORF">S12H4_43547</name>
</gene>
<evidence type="ECO:0008006" key="3">
    <source>
        <dbReference type="Google" id="ProtNLM"/>
    </source>
</evidence>
<name>X1TTZ9_9ZZZZ</name>
<proteinExistence type="predicted"/>
<keyword evidence="1" id="KW-0812">Transmembrane</keyword>
<feature type="transmembrane region" description="Helical" evidence="1">
    <location>
        <begin position="21"/>
        <end position="40"/>
    </location>
</feature>
<keyword evidence="1" id="KW-1133">Transmembrane helix</keyword>
<reference evidence="2" key="1">
    <citation type="journal article" date="2014" name="Front. Microbiol.">
        <title>High frequency of phylogenetically diverse reductive dehalogenase-homologous genes in deep subseafloor sedimentary metagenomes.</title>
        <authorList>
            <person name="Kawai M."/>
            <person name="Futagami T."/>
            <person name="Toyoda A."/>
            <person name="Takaki Y."/>
            <person name="Nishi S."/>
            <person name="Hori S."/>
            <person name="Arai W."/>
            <person name="Tsubouchi T."/>
            <person name="Morono Y."/>
            <person name="Uchiyama I."/>
            <person name="Ito T."/>
            <person name="Fujiyama A."/>
            <person name="Inagaki F."/>
            <person name="Takami H."/>
        </authorList>
    </citation>
    <scope>NUCLEOTIDE SEQUENCE</scope>
    <source>
        <strain evidence="2">Expedition CK06-06</strain>
    </source>
</reference>